<evidence type="ECO:0000259" key="1">
    <source>
        <dbReference type="PROSITE" id="PS50086"/>
    </source>
</evidence>
<dbReference type="InterPro" id="IPR035969">
    <property type="entry name" value="Rab-GAP_TBC_sf"/>
</dbReference>
<dbReference type="AlphaFoldDB" id="A0A4Q9L2P5"/>
<reference evidence="2 3" key="1">
    <citation type="submission" date="2017-12" db="EMBL/GenBank/DDBJ databases">
        <authorList>
            <person name="Pombert J.-F."/>
            <person name="Haag K.L."/>
            <person name="Ebert D."/>
        </authorList>
    </citation>
    <scope>NUCLEOTIDE SEQUENCE [LARGE SCALE GENOMIC DNA]</scope>
    <source>
        <strain evidence="2">FI-OER-3-3</strain>
    </source>
</reference>
<dbReference type="SUPFAM" id="SSF47923">
    <property type="entry name" value="Ypt/Rab-GAP domain of gyp1p"/>
    <property type="match status" value="2"/>
</dbReference>
<dbReference type="PANTHER" id="PTHR47219">
    <property type="entry name" value="RAB GTPASE-ACTIVATING PROTEIN 1-LIKE"/>
    <property type="match status" value="1"/>
</dbReference>
<dbReference type="GO" id="GO:0031267">
    <property type="term" value="F:small GTPase binding"/>
    <property type="evidence" value="ECO:0007669"/>
    <property type="project" value="TreeGrafter"/>
</dbReference>
<dbReference type="SMART" id="SM00164">
    <property type="entry name" value="TBC"/>
    <property type="match status" value="1"/>
</dbReference>
<gene>
    <name evidence="2" type="ORF">CWI37_0748p0020</name>
</gene>
<dbReference type="Gene3D" id="1.10.8.270">
    <property type="entry name" value="putative rabgap domain of human tbc1 domain family member 14 like domains"/>
    <property type="match status" value="1"/>
</dbReference>
<organism evidence="2 3">
    <name type="scientific">Hamiltosporidium tvaerminnensis</name>
    <dbReference type="NCBI Taxonomy" id="1176355"/>
    <lineage>
        <taxon>Eukaryota</taxon>
        <taxon>Fungi</taxon>
        <taxon>Fungi incertae sedis</taxon>
        <taxon>Microsporidia</taxon>
        <taxon>Dubosqiidae</taxon>
        <taxon>Hamiltosporidium</taxon>
    </lineage>
</organism>
<dbReference type="InterPro" id="IPR000195">
    <property type="entry name" value="Rab-GAP-TBC_dom"/>
</dbReference>
<dbReference type="Gene3D" id="1.10.472.80">
    <property type="entry name" value="Ypt/Rab-GAP domain of gyp1p, domain 3"/>
    <property type="match status" value="1"/>
</dbReference>
<proteinExistence type="predicted"/>
<dbReference type="GO" id="GO:0005096">
    <property type="term" value="F:GTPase activator activity"/>
    <property type="evidence" value="ECO:0007669"/>
    <property type="project" value="TreeGrafter"/>
</dbReference>
<name>A0A4Q9L2P5_9MICR</name>
<evidence type="ECO:0000313" key="3">
    <source>
        <dbReference type="Proteomes" id="UP000292362"/>
    </source>
</evidence>
<feature type="domain" description="Rab-GAP TBC" evidence="1">
    <location>
        <begin position="283"/>
        <end position="468"/>
    </location>
</feature>
<dbReference type="VEuPathDB" id="MicrosporidiaDB:CWI37_0748p0020"/>
<accession>A0A4Q9L2P5</accession>
<dbReference type="EMBL" id="PITJ01000748">
    <property type="protein sequence ID" value="TBU01295.1"/>
    <property type="molecule type" value="Genomic_DNA"/>
</dbReference>
<sequence length="652" mass="78700">MKKILDDKIIVKTSCKYKKNMTDITIYVDKIIISGVNLYKVIKLYLISDIRNIESTDIEILTFTDEKYIFSDFKRINLIYYFLVRAIKYDYEIRFGINILKNESDNCIMEFNIFNLKEYLIEKYRLIIKNEITTSFQVKYEDYSGRIYLFNNYLIFDCKKGIVIRLFQIKEVEIEKCITDDMLDYIVLKINLVFGGIHEFIMKENKHFLDSLFNLISENEKYTNIFTDEVNKLYQHKKNNDFEGFGTKYTFNKDYEPKNYNKRIFSNIIDRYDINNYELPEIEIPCELKGFFWILNMALDYKVIQNEFYYDLKNKIGDLKISKQINDDIHRTFSDNSCYRNIENVENLRQILETYNVYKPDVGYFQCMNVYVGTFRIFVNEEITFWLLNYFIENVFNECYEKEMEGIYIYEIIINLFIEKYFPGLYKNLETRNISISSVLSLWCISMFVQHLHFLQFLRIIDEIATKGRLFIFKFCLSLIKNIYVKLNRSKDINDAIFYFKEYFEKIKEDFNRGNNISFENILSSSNKEYNFEVEEFILFKSKAFIKYRDNCIREVFSDLSKKEKNMFLSKKEISLIYSKLNNLKNLNSENISHIFKLNKEIVEKYFSNENLTFIQFLYKINLLMNEITLTIDLHLKEEISCLLSQILNEDQ</sequence>
<evidence type="ECO:0000313" key="2">
    <source>
        <dbReference type="EMBL" id="TBU01295.1"/>
    </source>
</evidence>
<protein>
    <submittedName>
        <fullName evidence="2">Rab-GTPase-TBC domain-containing protein</fullName>
    </submittedName>
</protein>
<dbReference type="PANTHER" id="PTHR47219:SF9">
    <property type="entry name" value="GTPASE ACTIVATING PROTEIN AND CENTROSOME-ASSOCIATED, ISOFORM B"/>
    <property type="match status" value="1"/>
</dbReference>
<dbReference type="InterPro" id="IPR050302">
    <property type="entry name" value="Rab_GAP_TBC_domain"/>
</dbReference>
<comment type="caution">
    <text evidence="2">The sequence shown here is derived from an EMBL/GenBank/DDBJ whole genome shotgun (WGS) entry which is preliminary data.</text>
</comment>
<dbReference type="Proteomes" id="UP000292362">
    <property type="component" value="Unassembled WGS sequence"/>
</dbReference>
<dbReference type="Pfam" id="PF00566">
    <property type="entry name" value="RabGAP-TBC"/>
    <property type="match status" value="1"/>
</dbReference>
<dbReference type="PROSITE" id="PS50086">
    <property type="entry name" value="TBC_RABGAP"/>
    <property type="match status" value="1"/>
</dbReference>